<reference evidence="2 3" key="1">
    <citation type="submission" date="2020-02" db="EMBL/GenBank/DDBJ databases">
        <authorList>
            <person name="Ferguson B K."/>
        </authorList>
    </citation>
    <scope>NUCLEOTIDE SEQUENCE [LARGE SCALE GENOMIC DNA]</scope>
</reference>
<dbReference type="AlphaFoldDB" id="A0A6H5H5R6"/>
<feature type="region of interest" description="Disordered" evidence="1">
    <location>
        <begin position="277"/>
        <end position="300"/>
    </location>
</feature>
<evidence type="ECO:0000313" key="2">
    <source>
        <dbReference type="EMBL" id="CAB0011540.1"/>
    </source>
</evidence>
<keyword evidence="3" id="KW-1185">Reference proteome</keyword>
<accession>A0A6H5H5R6</accession>
<protein>
    <submittedName>
        <fullName evidence="2">Uncharacterized protein</fullName>
    </submittedName>
</protein>
<name>A0A6H5H5R6_9HEMI</name>
<sequence length="370" mass="40735">MLIFVTNLFKRRQFKKARTAIAIAITPKPRKRATPSPENMNPIVKLRRVKRKGVFKAVVEEELDSGAVLGIARKLLIRGRASSWGMTNGGGADRNKQRIKDEGLTSIATMPDHSLLGLDIVDIGPCLTRNSSNAMRNYDHLKTGKIGHNPNNFNTLEILLDGSVHDTESRKIQRGGRGEAGGGAEKRSLWLAERTTRIEQGNGRDTSRNNKRMENRKESKWKYWNRPKIENRNGASEKIFLIHIYSESLLEQVSVCPLVHVSSNSVCYEKTAENEQLKPTGDGHCSFSKPMQLQQAPAASRTNAASASPCSFSSHCSFSMPLQLLEPPQLQQAPAASRTKAASASPCSFTNGSLSKPCLSGKVDASDIRN</sequence>
<evidence type="ECO:0000313" key="3">
    <source>
        <dbReference type="Proteomes" id="UP000479000"/>
    </source>
</evidence>
<organism evidence="2 3">
    <name type="scientific">Nesidiocoris tenuis</name>
    <dbReference type="NCBI Taxonomy" id="355587"/>
    <lineage>
        <taxon>Eukaryota</taxon>
        <taxon>Metazoa</taxon>
        <taxon>Ecdysozoa</taxon>
        <taxon>Arthropoda</taxon>
        <taxon>Hexapoda</taxon>
        <taxon>Insecta</taxon>
        <taxon>Pterygota</taxon>
        <taxon>Neoptera</taxon>
        <taxon>Paraneoptera</taxon>
        <taxon>Hemiptera</taxon>
        <taxon>Heteroptera</taxon>
        <taxon>Panheteroptera</taxon>
        <taxon>Cimicomorpha</taxon>
        <taxon>Miridae</taxon>
        <taxon>Dicyphina</taxon>
        <taxon>Nesidiocoris</taxon>
    </lineage>
</organism>
<proteinExistence type="predicted"/>
<gene>
    <name evidence="2" type="ORF">NTEN_LOCUS16470</name>
</gene>
<evidence type="ECO:0000256" key="1">
    <source>
        <dbReference type="SAM" id="MobiDB-lite"/>
    </source>
</evidence>
<dbReference type="EMBL" id="CADCXU010024219">
    <property type="protein sequence ID" value="CAB0011540.1"/>
    <property type="molecule type" value="Genomic_DNA"/>
</dbReference>
<dbReference type="Proteomes" id="UP000479000">
    <property type="component" value="Unassembled WGS sequence"/>
</dbReference>